<dbReference type="InterPro" id="IPR046362">
    <property type="entry name" value="Zw10/DSL1_C_sf"/>
</dbReference>
<proteinExistence type="predicted"/>
<sequence length="837" mass="96500">MTVTGQLAPLAPFWPLKIEPTTNNNNNNNSPPRMSQEENFEQLLQQIETHSRDTKRQIDTLKSDLQVYVTEYDPERLSSELSHESEASSKGLDELKENAYKDEDYMYQLEICNKLWFIKGLLNELDSLELVETQDWKLLNFEGAVSAYAKLIQRVADFNNNIHAKDHTIKILDEINLKLDFYEEKLITLIKLYVGEYLEFDDKLSFMFSNKIEDLSFQQFLDLCNTLTAARSEDPALVRLFNFNKMFREWVSEILVKLKNGHSLETSKTANTIGIYLENLPSEFINYVKSVKKLVNFFNSFLELVENKEKSNPFSTLKSTVGKEILKTLKAKIFSSENIYPLMLDNLNKRGFSEGKSIIAELLEISTLLSQSGWSPDGMCELEFWIEDLPNYWVTELVDSSIDEIKNICIELKAKGPAFKDIFEVLLINELPDLNASTDELETVGLKISQENNDEWNNNWDDDEWIEEKVKEIDQKKNVQIQAADNDDDGGWDDWGDDDGDDGWSDNEDESVKSKPKPKPKPKPIQKTVSALKTPKAKQVSTTPKRFYKYSKLAPMVLNIVSQFYNNFSSLKSKVDSTANLEDIEYTFKHNFKKLLTSYFMIIQPAVLDFYPSKVLFYNDYNKILEDVMATHNVDLKGCLDLNLKLAQSTTNDYSQELLSIVQPYNPYLFQDNDKEDVLREERSTVFISELDGFFGKLNSSLLSESQLNKQLIHNIIVNLLTSLYDYMSFKTINRTEIGSEESQLLGSLIDKVFSVTLRDNKELSISMKKTAAYNKLDQVKLILTSRLRVILDLFYSAQFYEMETEEIISLIKSLFVDSPMRKGAIDEIYSIRNAAD</sequence>
<evidence type="ECO:0000313" key="3">
    <source>
        <dbReference type="EMBL" id="GMG25828.1"/>
    </source>
</evidence>
<dbReference type="Pfam" id="PF11989">
    <property type="entry name" value="Dsl1_C"/>
    <property type="match status" value="1"/>
</dbReference>
<dbReference type="InterPro" id="IPR021876">
    <property type="entry name" value="Dsl1_C"/>
</dbReference>
<reference evidence="3" key="1">
    <citation type="submission" date="2023-04" db="EMBL/GenBank/DDBJ databases">
        <title>Ambrosiozyma monospora NBRC 1965.</title>
        <authorList>
            <person name="Ichikawa N."/>
            <person name="Sato H."/>
            <person name="Tonouchi N."/>
        </authorList>
    </citation>
    <scope>NUCLEOTIDE SEQUENCE</scope>
    <source>
        <strain evidence="3">NBRC 1965</strain>
    </source>
</reference>
<protein>
    <submittedName>
        <fullName evidence="3">Unnamed protein product</fullName>
    </submittedName>
</protein>
<dbReference type="Gene3D" id="1.10.357.150">
    <property type="match status" value="1"/>
</dbReference>
<dbReference type="AlphaFoldDB" id="A0A9W6YXT2"/>
<organism evidence="3 4">
    <name type="scientific">Ambrosiozyma monospora</name>
    <name type="common">Yeast</name>
    <name type="synonym">Endomycopsis monosporus</name>
    <dbReference type="NCBI Taxonomy" id="43982"/>
    <lineage>
        <taxon>Eukaryota</taxon>
        <taxon>Fungi</taxon>
        <taxon>Dikarya</taxon>
        <taxon>Ascomycota</taxon>
        <taxon>Saccharomycotina</taxon>
        <taxon>Pichiomycetes</taxon>
        <taxon>Pichiales</taxon>
        <taxon>Pichiaceae</taxon>
        <taxon>Ambrosiozyma</taxon>
    </lineage>
</organism>
<evidence type="ECO:0000259" key="2">
    <source>
        <dbReference type="Pfam" id="PF11989"/>
    </source>
</evidence>
<accession>A0A9W6YXT2</accession>
<feature type="compositionally biased region" description="Basic residues" evidence="1">
    <location>
        <begin position="514"/>
        <end position="524"/>
    </location>
</feature>
<dbReference type="OrthoDB" id="534815at2759"/>
<dbReference type="Proteomes" id="UP001165063">
    <property type="component" value="Unassembled WGS sequence"/>
</dbReference>
<feature type="region of interest" description="Disordered" evidence="1">
    <location>
        <begin position="17"/>
        <end position="38"/>
    </location>
</feature>
<name>A0A9W6YXT2_AMBMO</name>
<gene>
    <name evidence="3" type="ORF">Amon01_000317700</name>
</gene>
<feature type="compositionally biased region" description="Acidic residues" evidence="1">
    <location>
        <begin position="485"/>
        <end position="509"/>
    </location>
</feature>
<feature type="region of interest" description="Disordered" evidence="1">
    <location>
        <begin position="476"/>
        <end position="538"/>
    </location>
</feature>
<comment type="caution">
    <text evidence="3">The sequence shown here is derived from an EMBL/GenBank/DDBJ whole genome shotgun (WGS) entry which is preliminary data.</text>
</comment>
<evidence type="ECO:0000313" key="4">
    <source>
        <dbReference type="Proteomes" id="UP001165063"/>
    </source>
</evidence>
<evidence type="ECO:0000256" key="1">
    <source>
        <dbReference type="SAM" id="MobiDB-lite"/>
    </source>
</evidence>
<feature type="domain" description="Retrograde transport protein Dsl1 C-terminal" evidence="2">
    <location>
        <begin position="680"/>
        <end position="836"/>
    </location>
</feature>
<keyword evidence="4" id="KW-1185">Reference proteome</keyword>
<dbReference type="EMBL" id="BSXU01001291">
    <property type="protein sequence ID" value="GMG25828.1"/>
    <property type="molecule type" value="Genomic_DNA"/>
</dbReference>